<gene>
    <name evidence="10" type="ORF">G4B88_019033</name>
</gene>
<comment type="similarity">
    <text evidence="2">Belongs to the ribosome-inactivating protein family. Type 1 RIP subfamily.</text>
</comment>
<evidence type="ECO:0000256" key="9">
    <source>
        <dbReference type="SAM" id="MobiDB-lite"/>
    </source>
</evidence>
<dbReference type="EC" id="3.2.2.22" evidence="3 8"/>
<evidence type="ECO:0000256" key="8">
    <source>
        <dbReference type="RuleBase" id="RU004915"/>
    </source>
</evidence>
<evidence type="ECO:0000313" key="10">
    <source>
        <dbReference type="EMBL" id="KAF4388756.1"/>
    </source>
</evidence>
<keyword evidence="7 8" id="KW-0652">Protein synthesis inhibitor</keyword>
<dbReference type="PANTHER" id="PTHR33453">
    <property type="match status" value="1"/>
</dbReference>
<protein>
    <recommendedName>
        <fullName evidence="3 8">rRNA N-glycosylase</fullName>
        <ecNumber evidence="3 8">3.2.2.22</ecNumber>
    </recommendedName>
</protein>
<evidence type="ECO:0000256" key="3">
    <source>
        <dbReference type="ARBA" id="ARBA00012001"/>
    </source>
</evidence>
<dbReference type="Pfam" id="PF00161">
    <property type="entry name" value="RIP"/>
    <property type="match status" value="1"/>
</dbReference>
<dbReference type="Proteomes" id="UP000583929">
    <property type="component" value="Unassembled WGS sequence"/>
</dbReference>
<organism evidence="10 11">
    <name type="scientific">Cannabis sativa</name>
    <name type="common">Hemp</name>
    <name type="synonym">Marijuana</name>
    <dbReference type="NCBI Taxonomy" id="3483"/>
    <lineage>
        <taxon>Eukaryota</taxon>
        <taxon>Viridiplantae</taxon>
        <taxon>Streptophyta</taxon>
        <taxon>Embryophyta</taxon>
        <taxon>Tracheophyta</taxon>
        <taxon>Spermatophyta</taxon>
        <taxon>Magnoliopsida</taxon>
        <taxon>eudicotyledons</taxon>
        <taxon>Gunneridae</taxon>
        <taxon>Pentapetalae</taxon>
        <taxon>rosids</taxon>
        <taxon>fabids</taxon>
        <taxon>Rosales</taxon>
        <taxon>Cannabaceae</taxon>
        <taxon>Cannabis</taxon>
    </lineage>
</organism>
<dbReference type="PANTHER" id="PTHR33453:SF9">
    <property type="entry name" value="ALBUMIN B-32"/>
    <property type="match status" value="1"/>
</dbReference>
<keyword evidence="5 8" id="KW-0378">Hydrolase</keyword>
<proteinExistence type="inferred from homology"/>
<comment type="catalytic activity">
    <reaction evidence="1 8">
        <text>Endohydrolysis of the N-glycosidic bond at one specific adenosine on the 28S rRNA.</text>
        <dbReference type="EC" id="3.2.2.22"/>
    </reaction>
</comment>
<dbReference type="InterPro" id="IPR001574">
    <property type="entry name" value="Ribosome_inactivat_prot"/>
</dbReference>
<dbReference type="Gene3D" id="3.40.420.10">
    <property type="entry name" value="Ricin (A subunit), domain 1"/>
    <property type="match status" value="1"/>
</dbReference>
<dbReference type="InterPro" id="IPR016138">
    <property type="entry name" value="Ribosome_inactivat_prot_sub1"/>
</dbReference>
<dbReference type="InterPro" id="IPR036041">
    <property type="entry name" value="Ribosome-inact_prot_sf"/>
</dbReference>
<dbReference type="GO" id="GO:0030598">
    <property type="term" value="F:rRNA N-glycosylase activity"/>
    <property type="evidence" value="ECO:0007669"/>
    <property type="project" value="UniProtKB-EC"/>
</dbReference>
<name>A0A7J6H0L4_CANSA</name>
<keyword evidence="6 8" id="KW-0611">Plant defense</keyword>
<dbReference type="AlphaFoldDB" id="A0A7J6H0L4"/>
<evidence type="ECO:0000256" key="2">
    <source>
        <dbReference type="ARBA" id="ARBA00008544"/>
    </source>
</evidence>
<keyword evidence="4 8" id="KW-0800">Toxin</keyword>
<feature type="region of interest" description="Disordered" evidence="9">
    <location>
        <begin position="235"/>
        <end position="260"/>
    </location>
</feature>
<evidence type="ECO:0000313" key="11">
    <source>
        <dbReference type="Proteomes" id="UP000583929"/>
    </source>
</evidence>
<evidence type="ECO:0000256" key="7">
    <source>
        <dbReference type="ARBA" id="ARBA00023193"/>
    </source>
</evidence>
<keyword evidence="11" id="KW-1185">Reference proteome</keyword>
<dbReference type="GO" id="GO:0006952">
    <property type="term" value="P:defense response"/>
    <property type="evidence" value="ECO:0007669"/>
    <property type="project" value="UniProtKB-KW"/>
</dbReference>
<evidence type="ECO:0000256" key="1">
    <source>
        <dbReference type="ARBA" id="ARBA00000237"/>
    </source>
</evidence>
<dbReference type="EMBL" id="JAATIQ010000072">
    <property type="protein sequence ID" value="KAF4388756.1"/>
    <property type="molecule type" value="Genomic_DNA"/>
</dbReference>
<evidence type="ECO:0000256" key="4">
    <source>
        <dbReference type="ARBA" id="ARBA00022656"/>
    </source>
</evidence>
<dbReference type="GO" id="GO:0017148">
    <property type="term" value="P:negative regulation of translation"/>
    <property type="evidence" value="ECO:0007669"/>
    <property type="project" value="UniProtKB-KW"/>
</dbReference>
<sequence>MNENSKGSSHTSPALPDVKALFDLILSIDKTSQSVRFRFRTEDIYLIGFKMEPNGIWYAFDDTKQLIQGSQSLGFDSTYKAKIVNMSIGFESLKQAIINLATGNDRNARPHDLTIAIMMTSESVRFKPVAELMQCALHKHDKPLVIESWVEQLVHNWEDLCEFVHLSNSKSGVKNEELKKIQKRLEDKHLKVPYNFDRDRPGRDLGSGFEVWGLGLGLDSSLGFGVRGPGVSLSGSEFGSGSESGFRLGSGRSARSGPSLGSYGPVHSRIGLCHGMV</sequence>
<evidence type="ECO:0000256" key="5">
    <source>
        <dbReference type="ARBA" id="ARBA00022801"/>
    </source>
</evidence>
<dbReference type="GO" id="GO:0090729">
    <property type="term" value="F:toxin activity"/>
    <property type="evidence" value="ECO:0007669"/>
    <property type="project" value="UniProtKB-KW"/>
</dbReference>
<evidence type="ECO:0000256" key="6">
    <source>
        <dbReference type="ARBA" id="ARBA00022821"/>
    </source>
</evidence>
<accession>A0A7J6H0L4</accession>
<comment type="caution">
    <text evidence="10">The sequence shown here is derived from an EMBL/GenBank/DDBJ whole genome shotgun (WGS) entry which is preliminary data.</text>
</comment>
<feature type="compositionally biased region" description="Low complexity" evidence="9">
    <location>
        <begin position="235"/>
        <end position="253"/>
    </location>
</feature>
<reference evidence="10 11" key="1">
    <citation type="journal article" date="2020" name="bioRxiv">
        <title>Sequence and annotation of 42 cannabis genomes reveals extensive copy number variation in cannabinoid synthesis and pathogen resistance genes.</title>
        <authorList>
            <person name="Mckernan K.J."/>
            <person name="Helbert Y."/>
            <person name="Kane L.T."/>
            <person name="Ebling H."/>
            <person name="Zhang L."/>
            <person name="Liu B."/>
            <person name="Eaton Z."/>
            <person name="Mclaughlin S."/>
            <person name="Kingan S."/>
            <person name="Baybayan P."/>
            <person name="Concepcion G."/>
            <person name="Jordan M."/>
            <person name="Riva A."/>
            <person name="Barbazuk W."/>
            <person name="Harkins T."/>
        </authorList>
    </citation>
    <scope>NUCLEOTIDE SEQUENCE [LARGE SCALE GENOMIC DNA]</scope>
    <source>
        <strain evidence="11">cv. Jamaican Lion 4</strain>
        <tissue evidence="10">Leaf</tissue>
    </source>
</reference>
<dbReference type="SUPFAM" id="SSF56371">
    <property type="entry name" value="Ribosome inactivating proteins (RIP)"/>
    <property type="match status" value="1"/>
</dbReference>